<comment type="pathway">
    <text evidence="3">Protein modification; protein ubiquitination.</text>
</comment>
<evidence type="ECO:0000256" key="11">
    <source>
        <dbReference type="ARBA" id="ARBA00022989"/>
    </source>
</evidence>
<accession>A0AAV3PEJ2</accession>
<keyword evidence="6 15" id="KW-0812">Transmembrane</keyword>
<name>A0AAV3PEJ2_LITER</name>
<dbReference type="InterPro" id="IPR053238">
    <property type="entry name" value="RING-H2_zinc_finger"/>
</dbReference>
<dbReference type="GO" id="GO:0016020">
    <property type="term" value="C:membrane"/>
    <property type="evidence" value="ECO:0007669"/>
    <property type="project" value="UniProtKB-SubCell"/>
</dbReference>
<keyword evidence="17" id="KW-0436">Ligase</keyword>
<evidence type="ECO:0000256" key="13">
    <source>
        <dbReference type="ARBA" id="ARBA00024209"/>
    </source>
</evidence>
<comment type="catalytic activity">
    <reaction evidence="1">
        <text>S-ubiquitinyl-[E2 ubiquitin-conjugating enzyme]-L-cysteine + [acceptor protein]-L-lysine = [E2 ubiquitin-conjugating enzyme]-L-cysteine + N(6)-ubiquitinyl-[acceptor protein]-L-lysine.</text>
        <dbReference type="EC" id="2.3.2.27"/>
    </reaction>
</comment>
<evidence type="ECO:0000259" key="16">
    <source>
        <dbReference type="PROSITE" id="PS50089"/>
    </source>
</evidence>
<gene>
    <name evidence="17" type="ORF">LIER_07979</name>
</gene>
<dbReference type="Gene3D" id="3.30.40.10">
    <property type="entry name" value="Zinc/RING finger domain, C3HC4 (zinc finger)"/>
    <property type="match status" value="1"/>
</dbReference>
<evidence type="ECO:0000256" key="14">
    <source>
        <dbReference type="PROSITE-ProRule" id="PRU00175"/>
    </source>
</evidence>
<evidence type="ECO:0000256" key="12">
    <source>
        <dbReference type="ARBA" id="ARBA00023136"/>
    </source>
</evidence>
<comment type="caution">
    <text evidence="17">The sequence shown here is derived from an EMBL/GenBank/DDBJ whole genome shotgun (WGS) entry which is preliminary data.</text>
</comment>
<evidence type="ECO:0000256" key="15">
    <source>
        <dbReference type="SAM" id="Phobius"/>
    </source>
</evidence>
<dbReference type="FunFam" id="3.30.40.10:FF:000187">
    <property type="entry name" value="E3 ubiquitin-protein ligase ATL6"/>
    <property type="match status" value="1"/>
</dbReference>
<dbReference type="SUPFAM" id="SSF57850">
    <property type="entry name" value="RING/U-box"/>
    <property type="match status" value="1"/>
</dbReference>
<dbReference type="InterPro" id="IPR001841">
    <property type="entry name" value="Znf_RING"/>
</dbReference>
<evidence type="ECO:0000313" key="18">
    <source>
        <dbReference type="Proteomes" id="UP001454036"/>
    </source>
</evidence>
<evidence type="ECO:0000256" key="5">
    <source>
        <dbReference type="ARBA" id="ARBA00022679"/>
    </source>
</evidence>
<evidence type="ECO:0000256" key="7">
    <source>
        <dbReference type="ARBA" id="ARBA00022723"/>
    </source>
</evidence>
<feature type="domain" description="RING-type" evidence="16">
    <location>
        <begin position="122"/>
        <end position="164"/>
    </location>
</feature>
<dbReference type="AlphaFoldDB" id="A0AAV3PEJ2"/>
<keyword evidence="18" id="KW-1185">Reference proteome</keyword>
<dbReference type="EC" id="2.3.2.27" evidence="4"/>
<evidence type="ECO:0000256" key="6">
    <source>
        <dbReference type="ARBA" id="ARBA00022692"/>
    </source>
</evidence>
<keyword evidence="5" id="KW-0808">Transferase</keyword>
<proteinExistence type="inferred from homology"/>
<evidence type="ECO:0000313" key="17">
    <source>
        <dbReference type="EMBL" id="GAA0148578.1"/>
    </source>
</evidence>
<protein>
    <recommendedName>
        <fullName evidence="4">RING-type E3 ubiquitin transferase</fullName>
        <ecNumber evidence="4">2.3.2.27</ecNumber>
    </recommendedName>
</protein>
<keyword evidence="12 15" id="KW-0472">Membrane</keyword>
<keyword evidence="7" id="KW-0479">Metal-binding</keyword>
<keyword evidence="9" id="KW-0833">Ubl conjugation pathway</keyword>
<dbReference type="GO" id="GO:0061630">
    <property type="term" value="F:ubiquitin protein ligase activity"/>
    <property type="evidence" value="ECO:0007669"/>
    <property type="project" value="UniProtKB-EC"/>
</dbReference>
<sequence length="175" mass="19808">MFNMEVIAMIQSRRLLQELTDDGMDTTFSPEPLLKNTSITISKRQFKLISPFDSSMALTVLILLTFLFFMGFFSVYIRRLSHQETASSPPDSLHAKKKGLDTSTISALPLISYRGGVIIEDCTICLSEFEEGEMVKLIPNCGHVFHPYCIDTWLESHVSCPLCRCSNLFEKVDEV</sequence>
<keyword evidence="8 14" id="KW-0863">Zinc-finger</keyword>
<dbReference type="GO" id="GO:0016874">
    <property type="term" value="F:ligase activity"/>
    <property type="evidence" value="ECO:0007669"/>
    <property type="project" value="UniProtKB-KW"/>
</dbReference>
<comment type="similarity">
    <text evidence="13">Belongs to the RING-type zinc finger family. ATL subfamily.</text>
</comment>
<dbReference type="Pfam" id="PF13639">
    <property type="entry name" value="zf-RING_2"/>
    <property type="match status" value="1"/>
</dbReference>
<dbReference type="EMBL" id="BAABME010001260">
    <property type="protein sequence ID" value="GAA0148578.1"/>
    <property type="molecule type" value="Genomic_DNA"/>
</dbReference>
<dbReference type="PROSITE" id="PS50089">
    <property type="entry name" value="ZF_RING_2"/>
    <property type="match status" value="1"/>
</dbReference>
<organism evidence="17 18">
    <name type="scientific">Lithospermum erythrorhizon</name>
    <name type="common">Purple gromwell</name>
    <name type="synonym">Lithospermum officinale var. erythrorhizon</name>
    <dbReference type="NCBI Taxonomy" id="34254"/>
    <lineage>
        <taxon>Eukaryota</taxon>
        <taxon>Viridiplantae</taxon>
        <taxon>Streptophyta</taxon>
        <taxon>Embryophyta</taxon>
        <taxon>Tracheophyta</taxon>
        <taxon>Spermatophyta</taxon>
        <taxon>Magnoliopsida</taxon>
        <taxon>eudicotyledons</taxon>
        <taxon>Gunneridae</taxon>
        <taxon>Pentapetalae</taxon>
        <taxon>asterids</taxon>
        <taxon>lamiids</taxon>
        <taxon>Boraginales</taxon>
        <taxon>Boraginaceae</taxon>
        <taxon>Boraginoideae</taxon>
        <taxon>Lithospermeae</taxon>
        <taxon>Lithospermum</taxon>
    </lineage>
</organism>
<dbReference type="PANTHER" id="PTHR14155:SF592">
    <property type="entry name" value="RING-H2 FINGER PROTEIN ATL57"/>
    <property type="match status" value="1"/>
</dbReference>
<dbReference type="PANTHER" id="PTHR14155">
    <property type="entry name" value="RING FINGER DOMAIN-CONTAINING"/>
    <property type="match status" value="1"/>
</dbReference>
<dbReference type="Proteomes" id="UP001454036">
    <property type="component" value="Unassembled WGS sequence"/>
</dbReference>
<dbReference type="CDD" id="cd16461">
    <property type="entry name" value="RING-H2_EL5-like"/>
    <property type="match status" value="1"/>
</dbReference>
<evidence type="ECO:0000256" key="9">
    <source>
        <dbReference type="ARBA" id="ARBA00022786"/>
    </source>
</evidence>
<feature type="transmembrane region" description="Helical" evidence="15">
    <location>
        <begin position="56"/>
        <end position="77"/>
    </location>
</feature>
<dbReference type="InterPro" id="IPR013083">
    <property type="entry name" value="Znf_RING/FYVE/PHD"/>
</dbReference>
<reference evidence="17 18" key="1">
    <citation type="submission" date="2024-01" db="EMBL/GenBank/DDBJ databases">
        <title>The complete chloroplast genome sequence of Lithospermum erythrorhizon: insights into the phylogenetic relationship among Boraginaceae species and the maternal lineages of purple gromwells.</title>
        <authorList>
            <person name="Okada T."/>
            <person name="Watanabe K."/>
        </authorList>
    </citation>
    <scope>NUCLEOTIDE SEQUENCE [LARGE SCALE GENOMIC DNA]</scope>
</reference>
<dbReference type="SMART" id="SM00184">
    <property type="entry name" value="RING"/>
    <property type="match status" value="1"/>
</dbReference>
<evidence type="ECO:0000256" key="1">
    <source>
        <dbReference type="ARBA" id="ARBA00000900"/>
    </source>
</evidence>
<evidence type="ECO:0000256" key="2">
    <source>
        <dbReference type="ARBA" id="ARBA00004167"/>
    </source>
</evidence>
<keyword evidence="10" id="KW-0862">Zinc</keyword>
<keyword evidence="11 15" id="KW-1133">Transmembrane helix</keyword>
<dbReference type="GO" id="GO:0008270">
    <property type="term" value="F:zinc ion binding"/>
    <property type="evidence" value="ECO:0007669"/>
    <property type="project" value="UniProtKB-KW"/>
</dbReference>
<comment type="subcellular location">
    <subcellularLocation>
        <location evidence="2">Membrane</location>
        <topology evidence="2">Single-pass membrane protein</topology>
    </subcellularLocation>
</comment>
<evidence type="ECO:0000256" key="10">
    <source>
        <dbReference type="ARBA" id="ARBA00022833"/>
    </source>
</evidence>
<evidence type="ECO:0000256" key="8">
    <source>
        <dbReference type="ARBA" id="ARBA00022771"/>
    </source>
</evidence>
<evidence type="ECO:0000256" key="3">
    <source>
        <dbReference type="ARBA" id="ARBA00004906"/>
    </source>
</evidence>
<evidence type="ECO:0000256" key="4">
    <source>
        <dbReference type="ARBA" id="ARBA00012483"/>
    </source>
</evidence>